<evidence type="ECO:0000256" key="6">
    <source>
        <dbReference type="ARBA" id="ARBA00022562"/>
    </source>
</evidence>
<reference evidence="24" key="1">
    <citation type="journal article" date="2019" name="Viruses">
        <title>Single-stranded DNA viruses in Antarctic cryoconite holes.</title>
        <authorList>
            <person name="Sommers P."/>
            <person name="Fontenele R.S."/>
            <person name="Kringen T."/>
            <person name="Kaberger S."/>
            <person name="Porazinska D.L."/>
            <person name="Darcy J.L."/>
            <person name="Schmidt S.K."/>
            <person name="Varsani A."/>
        </authorList>
    </citation>
    <scope>NUCLEOTIDE SEQUENCE</scope>
    <source>
        <strain evidence="24">COCH21_V_47</strain>
    </source>
</reference>
<dbReference type="GO" id="GO:0003677">
    <property type="term" value="F:DNA binding"/>
    <property type="evidence" value="ECO:0007669"/>
    <property type="project" value="UniProtKB-KW"/>
</dbReference>
<comment type="subcellular location">
    <subcellularLocation>
        <location evidence="3">Host nucleus</location>
    </subcellularLocation>
</comment>
<dbReference type="GO" id="GO:0046872">
    <property type="term" value="F:metal ion binding"/>
    <property type="evidence" value="ECO:0007669"/>
    <property type="project" value="UniProtKB-KW"/>
</dbReference>
<evidence type="ECO:0000256" key="19">
    <source>
        <dbReference type="ARBA" id="ARBA00023268"/>
    </source>
</evidence>
<keyword evidence="11" id="KW-0479">Metal-binding</keyword>
<dbReference type="GO" id="GO:0016787">
    <property type="term" value="F:hydrolase activity"/>
    <property type="evidence" value="ECO:0007669"/>
    <property type="project" value="UniProtKB-KW"/>
</dbReference>
<name>A0A5Q2F0A7_9VIRU</name>
<evidence type="ECO:0000256" key="15">
    <source>
        <dbReference type="ARBA" id="ARBA00022806"/>
    </source>
</evidence>
<evidence type="ECO:0000256" key="5">
    <source>
        <dbReference type="ARBA" id="ARBA00014531"/>
    </source>
</evidence>
<dbReference type="InterPro" id="IPR049912">
    <property type="entry name" value="CRESS_DNA_REP"/>
</dbReference>
<evidence type="ECO:0000256" key="10">
    <source>
        <dbReference type="ARBA" id="ARBA00022722"/>
    </source>
</evidence>
<keyword evidence="7" id="KW-0808">Transferase</keyword>
<accession>A0A5Q2F0A7</accession>
<dbReference type="GO" id="GO:0006260">
    <property type="term" value="P:DNA replication"/>
    <property type="evidence" value="ECO:0007669"/>
    <property type="project" value="UniProtKB-KW"/>
</dbReference>
<keyword evidence="15" id="KW-0347">Helicase</keyword>
<keyword evidence="13" id="KW-0255">Endonuclease</keyword>
<evidence type="ECO:0000313" key="25">
    <source>
        <dbReference type="Proteomes" id="UP001230548"/>
    </source>
</evidence>
<keyword evidence="17" id="KW-0190">Covalent protein-DNA linkage</keyword>
<evidence type="ECO:0000256" key="8">
    <source>
        <dbReference type="ARBA" id="ARBA00022695"/>
    </source>
</evidence>
<dbReference type="GO" id="GO:0004519">
    <property type="term" value="F:endonuclease activity"/>
    <property type="evidence" value="ECO:0007669"/>
    <property type="project" value="UniProtKB-KW"/>
</dbReference>
<organism evidence="24 25">
    <name type="scientific">Antarctic virus COCH21_47</name>
    <dbReference type="NCBI Taxonomy" id="2664242"/>
    <lineage>
        <taxon>Viruses</taxon>
        <taxon>Monodnaviria</taxon>
        <taxon>Shotokuvirae</taxon>
        <taxon>Cressdnaviricota</taxon>
        <taxon>Arfiviricetes</taxon>
        <taxon>Saturnivirales</taxon>
        <taxon>Kanorauviridae</taxon>
        <taxon>Kajamanuvirus</taxon>
        <taxon>Kajamanuvirus cryonitae</taxon>
    </lineage>
</organism>
<keyword evidence="14" id="KW-0378">Hydrolase</keyword>
<dbReference type="GO" id="GO:0003724">
    <property type="term" value="F:RNA helicase activity"/>
    <property type="evidence" value="ECO:0007669"/>
    <property type="project" value="InterPro"/>
</dbReference>
<dbReference type="Proteomes" id="UP001230548">
    <property type="component" value="Segment"/>
</dbReference>
<evidence type="ECO:0000259" key="23">
    <source>
        <dbReference type="PROSITE" id="PS52020"/>
    </source>
</evidence>
<dbReference type="InterPro" id="IPR027417">
    <property type="entry name" value="P-loop_NTPase"/>
</dbReference>
<keyword evidence="25" id="KW-1185">Reference proteome</keyword>
<evidence type="ECO:0000256" key="4">
    <source>
        <dbReference type="ARBA" id="ARBA00008545"/>
    </source>
</evidence>
<dbReference type="GO" id="GO:0000166">
    <property type="term" value="F:nucleotide binding"/>
    <property type="evidence" value="ECO:0007669"/>
    <property type="project" value="UniProtKB-KW"/>
</dbReference>
<comment type="cofactor">
    <cofactor evidence="2">
        <name>Mg(2+)</name>
        <dbReference type="ChEBI" id="CHEBI:18420"/>
    </cofactor>
</comment>
<protein>
    <recommendedName>
        <fullName evidence="5">Replication-associated protein</fullName>
    </recommendedName>
    <alternativeName>
        <fullName evidence="20">ATP-dependent helicase Rep</fullName>
    </alternativeName>
    <alternativeName>
        <fullName evidence="21">RepP</fullName>
    </alternativeName>
</protein>
<evidence type="ECO:0000256" key="18">
    <source>
        <dbReference type="ARBA" id="ARBA00023125"/>
    </source>
</evidence>
<dbReference type="Gene3D" id="3.40.1310.20">
    <property type="match status" value="1"/>
</dbReference>
<evidence type="ECO:0000256" key="1">
    <source>
        <dbReference type="ARBA" id="ARBA00001936"/>
    </source>
</evidence>
<keyword evidence="9" id="KW-0235">DNA replication</keyword>
<keyword evidence="19" id="KW-0511">Multifunctional enzyme</keyword>
<evidence type="ECO:0000256" key="20">
    <source>
        <dbReference type="ARBA" id="ARBA00030754"/>
    </source>
</evidence>
<evidence type="ECO:0000256" key="12">
    <source>
        <dbReference type="ARBA" id="ARBA00022741"/>
    </source>
</evidence>
<evidence type="ECO:0000256" key="3">
    <source>
        <dbReference type="ARBA" id="ARBA00004147"/>
    </source>
</evidence>
<evidence type="ECO:0000313" key="24">
    <source>
        <dbReference type="EMBL" id="QGF19372.1"/>
    </source>
</evidence>
<dbReference type="PROSITE" id="PS52020">
    <property type="entry name" value="CRESS_DNA_REP"/>
    <property type="match status" value="1"/>
</dbReference>
<dbReference type="GO" id="GO:0016779">
    <property type="term" value="F:nucleotidyltransferase activity"/>
    <property type="evidence" value="ECO:0007669"/>
    <property type="project" value="UniProtKB-KW"/>
</dbReference>
<dbReference type="EMBL" id="MN328279">
    <property type="protein sequence ID" value="QGF19372.1"/>
    <property type="molecule type" value="Genomic_DNA"/>
</dbReference>
<dbReference type="Pfam" id="PF02407">
    <property type="entry name" value="Viral_Rep"/>
    <property type="match status" value="1"/>
</dbReference>
<dbReference type="GO" id="GO:0042025">
    <property type="term" value="C:host cell nucleus"/>
    <property type="evidence" value="ECO:0007669"/>
    <property type="project" value="UniProtKB-SubCell"/>
</dbReference>
<keyword evidence="12" id="KW-0547">Nucleotide-binding</keyword>
<dbReference type="GO" id="GO:0003723">
    <property type="term" value="F:RNA binding"/>
    <property type="evidence" value="ECO:0007669"/>
    <property type="project" value="InterPro"/>
</dbReference>
<evidence type="ECO:0000256" key="13">
    <source>
        <dbReference type="ARBA" id="ARBA00022759"/>
    </source>
</evidence>
<keyword evidence="8" id="KW-0548">Nucleotidyltransferase</keyword>
<keyword evidence="10" id="KW-0540">Nuclease</keyword>
<evidence type="ECO:0000256" key="2">
    <source>
        <dbReference type="ARBA" id="ARBA00001946"/>
    </source>
</evidence>
<evidence type="ECO:0000256" key="11">
    <source>
        <dbReference type="ARBA" id="ARBA00022723"/>
    </source>
</evidence>
<evidence type="ECO:0000256" key="22">
    <source>
        <dbReference type="ARBA" id="ARBA00049360"/>
    </source>
</evidence>
<comment type="cofactor">
    <cofactor evidence="1">
        <name>Mn(2+)</name>
        <dbReference type="ChEBI" id="CHEBI:29035"/>
    </cofactor>
</comment>
<comment type="similarity">
    <text evidence="4">Belongs to the nanoviruses/circoviruses replication-associated protein family.</text>
</comment>
<keyword evidence="6" id="KW-1048">Host nucleus</keyword>
<keyword evidence="18" id="KW-0238">DNA-binding</keyword>
<sequence>MTSQARYWILTIPAHEFTPYLPPTVAYLTGQLENSESGYVHWQLLAAFKTKVRLRGVKAIFGAQCHAEATRSEAAEEYCGKEETRVDGTPFTLGTRLLKRGDSKDWEAIRDSAKRGKLDDIPADVYVRNYNSLRRICTDHMEPVGIERTVHVFWGVTGTGKSRTAWREASMQAYPKDPNTKFWDGYRNHANVVIDEFRGLINISNLLRWFDRYPVNVEIKGGSVVLCATSIWITSNLHPSAWFPELDAATNDALMRRLTVREFKLGEVNE</sequence>
<dbReference type="SUPFAM" id="SSF52540">
    <property type="entry name" value="P-loop containing nucleoside triphosphate hydrolases"/>
    <property type="match status" value="1"/>
</dbReference>
<evidence type="ECO:0000256" key="16">
    <source>
        <dbReference type="ARBA" id="ARBA00022840"/>
    </source>
</evidence>
<evidence type="ECO:0000256" key="17">
    <source>
        <dbReference type="ARBA" id="ARBA00023124"/>
    </source>
</evidence>
<evidence type="ECO:0000256" key="21">
    <source>
        <dbReference type="ARBA" id="ARBA00032243"/>
    </source>
</evidence>
<evidence type="ECO:0000256" key="7">
    <source>
        <dbReference type="ARBA" id="ARBA00022679"/>
    </source>
</evidence>
<keyword evidence="16" id="KW-0067">ATP-binding</keyword>
<dbReference type="Pfam" id="PF00910">
    <property type="entry name" value="RNA_helicase"/>
    <property type="match status" value="1"/>
</dbReference>
<comment type="catalytic activity">
    <reaction evidence="22">
        <text>ATP + H2O = ADP + phosphate + H(+)</text>
        <dbReference type="Rhea" id="RHEA:13065"/>
        <dbReference type="ChEBI" id="CHEBI:15377"/>
        <dbReference type="ChEBI" id="CHEBI:15378"/>
        <dbReference type="ChEBI" id="CHEBI:30616"/>
        <dbReference type="ChEBI" id="CHEBI:43474"/>
        <dbReference type="ChEBI" id="CHEBI:456216"/>
    </reaction>
</comment>
<feature type="domain" description="CRESS-DNA virus Rep endonuclease" evidence="23">
    <location>
        <begin position="2"/>
        <end position="96"/>
    </location>
</feature>
<gene>
    <name evidence="24" type="primary">rep</name>
</gene>
<proteinExistence type="inferred from homology"/>
<evidence type="ECO:0000256" key="14">
    <source>
        <dbReference type="ARBA" id="ARBA00022801"/>
    </source>
</evidence>
<evidence type="ECO:0000256" key="9">
    <source>
        <dbReference type="ARBA" id="ARBA00022705"/>
    </source>
</evidence>
<dbReference type="InterPro" id="IPR000605">
    <property type="entry name" value="Helicase_SF3_ssDNA/RNA_vir"/>
</dbReference>